<name>A0A0N5CYC1_THECL</name>
<accession>A0A0N5CYC1</accession>
<protein>
    <submittedName>
        <fullName evidence="3">EB domain-containing protein</fullName>
    </submittedName>
</protein>
<dbReference type="OrthoDB" id="10470522at2759"/>
<proteinExistence type="predicted"/>
<dbReference type="AlphaFoldDB" id="A0A0N5CYC1"/>
<evidence type="ECO:0000313" key="1">
    <source>
        <dbReference type="EMBL" id="VDN02674.1"/>
    </source>
</evidence>
<reference evidence="1 2" key="2">
    <citation type="submission" date="2018-11" db="EMBL/GenBank/DDBJ databases">
        <authorList>
            <consortium name="Pathogen Informatics"/>
        </authorList>
    </citation>
    <scope>NUCLEOTIDE SEQUENCE [LARGE SCALE GENOMIC DNA]</scope>
</reference>
<gene>
    <name evidence="1" type="ORF">TCLT_LOCUS5427</name>
</gene>
<sequence>MTDQCSPLAPRNPFISDHKLLDDLNNTLRCLLWKKEKDDSNKSEGFYQDYNASRSLKDSSMELVLKNERKATVNDCMNNIKCSISTDCGREGRCVYGKCRCQCIHKAPCATKNDCFGGTCNNACTKYAAFVHDECGSKDECANGTQCLTGVCVGGGRLRDGLYDAVSCTPTTVKSDCEGYGTGLCAMFANACIRHKDPSQLGLRANGIICAGGISASLGFPTCINEKGNATTCVMGNTCMFGMHCGSCSCAGL</sequence>
<reference evidence="3" key="1">
    <citation type="submission" date="2017-02" db="UniProtKB">
        <authorList>
            <consortium name="WormBaseParasite"/>
        </authorList>
    </citation>
    <scope>IDENTIFICATION</scope>
</reference>
<keyword evidence="2" id="KW-1185">Reference proteome</keyword>
<dbReference type="WBParaSite" id="TCLT_0000543801-mRNA-1">
    <property type="protein sequence ID" value="TCLT_0000543801-mRNA-1"/>
    <property type="gene ID" value="TCLT_0000543801"/>
</dbReference>
<organism evidence="3">
    <name type="scientific">Thelazia callipaeda</name>
    <name type="common">Oriental eyeworm</name>
    <name type="synonym">Parasitic nematode</name>
    <dbReference type="NCBI Taxonomy" id="103827"/>
    <lineage>
        <taxon>Eukaryota</taxon>
        <taxon>Metazoa</taxon>
        <taxon>Ecdysozoa</taxon>
        <taxon>Nematoda</taxon>
        <taxon>Chromadorea</taxon>
        <taxon>Rhabditida</taxon>
        <taxon>Spirurina</taxon>
        <taxon>Spiruromorpha</taxon>
        <taxon>Thelazioidea</taxon>
        <taxon>Thelaziidae</taxon>
        <taxon>Thelazia</taxon>
    </lineage>
</organism>
<dbReference type="Proteomes" id="UP000276776">
    <property type="component" value="Unassembled WGS sequence"/>
</dbReference>
<dbReference type="EMBL" id="UYYF01004339">
    <property type="protein sequence ID" value="VDN02674.1"/>
    <property type="molecule type" value="Genomic_DNA"/>
</dbReference>
<evidence type="ECO:0000313" key="2">
    <source>
        <dbReference type="Proteomes" id="UP000276776"/>
    </source>
</evidence>
<evidence type="ECO:0000313" key="3">
    <source>
        <dbReference type="WBParaSite" id="TCLT_0000543801-mRNA-1"/>
    </source>
</evidence>